<feature type="domain" description="Carrier" evidence="4">
    <location>
        <begin position="965"/>
        <end position="1042"/>
    </location>
</feature>
<dbReference type="GO" id="GO:0031177">
    <property type="term" value="F:phosphopantetheine binding"/>
    <property type="evidence" value="ECO:0007669"/>
    <property type="project" value="InterPro"/>
</dbReference>
<dbReference type="PROSITE" id="PS00455">
    <property type="entry name" value="AMP_BINDING"/>
    <property type="match status" value="4"/>
</dbReference>
<feature type="domain" description="Carrier" evidence="4">
    <location>
        <begin position="4203"/>
        <end position="4280"/>
    </location>
</feature>
<proteinExistence type="predicted"/>
<dbReference type="EMBL" id="CAMAPC010000007">
    <property type="protein sequence ID" value="CAH9058838.1"/>
    <property type="molecule type" value="Genomic_DNA"/>
</dbReference>
<feature type="domain" description="Carrier" evidence="4">
    <location>
        <begin position="2057"/>
        <end position="2134"/>
    </location>
</feature>
<dbReference type="GO" id="GO:0047527">
    <property type="term" value="F:2,3-dihydroxybenzoate-serine ligase activity"/>
    <property type="evidence" value="ECO:0007669"/>
    <property type="project" value="TreeGrafter"/>
</dbReference>
<dbReference type="GO" id="GO:0043041">
    <property type="term" value="P:amino acid activation for nonribosomal peptide biosynthetic process"/>
    <property type="evidence" value="ECO:0007669"/>
    <property type="project" value="TreeGrafter"/>
</dbReference>
<dbReference type="Gene3D" id="3.30.300.30">
    <property type="match status" value="4"/>
</dbReference>
<dbReference type="GO" id="GO:0005829">
    <property type="term" value="C:cytosol"/>
    <property type="evidence" value="ECO:0007669"/>
    <property type="project" value="TreeGrafter"/>
</dbReference>
<dbReference type="SUPFAM" id="SSF52777">
    <property type="entry name" value="CoA-dependent acyltransferases"/>
    <property type="match status" value="12"/>
</dbReference>
<accession>A0A9W4QYP5</accession>
<dbReference type="Gene3D" id="3.40.50.12780">
    <property type="entry name" value="N-terminal domain of ligase-like"/>
    <property type="match status" value="2"/>
</dbReference>
<dbReference type="InterPro" id="IPR000873">
    <property type="entry name" value="AMP-dep_synth/lig_dom"/>
</dbReference>
<dbReference type="Gene3D" id="1.10.1200.10">
    <property type="entry name" value="ACP-like"/>
    <property type="match status" value="6"/>
</dbReference>
<dbReference type="FunFam" id="3.30.300.30:FF:000015">
    <property type="entry name" value="Nonribosomal peptide synthase SidD"/>
    <property type="match status" value="2"/>
</dbReference>
<protein>
    <submittedName>
        <fullName evidence="5">D-alanine--D-alanyl carrier protein ligase</fullName>
        <ecNumber evidence="5">6.2.1.54</ecNumber>
    </submittedName>
</protein>
<evidence type="ECO:0000256" key="1">
    <source>
        <dbReference type="ARBA" id="ARBA00001957"/>
    </source>
</evidence>
<reference evidence="5" key="1">
    <citation type="submission" date="2022-07" db="EMBL/GenBank/DDBJ databases">
        <authorList>
            <person name="Criscuolo A."/>
        </authorList>
    </citation>
    <scope>NUCLEOTIDE SEQUENCE</scope>
    <source>
        <strain evidence="5">CIP111854</strain>
    </source>
</reference>
<dbReference type="NCBIfam" id="TIGR01733">
    <property type="entry name" value="AA-adenyl-dom"/>
    <property type="match status" value="4"/>
</dbReference>
<name>A0A9W4QYP5_9GAMM</name>
<dbReference type="InterPro" id="IPR020806">
    <property type="entry name" value="PKS_PP-bd"/>
</dbReference>
<dbReference type="PANTHER" id="PTHR45527">
    <property type="entry name" value="NONRIBOSOMAL PEPTIDE SYNTHETASE"/>
    <property type="match status" value="1"/>
</dbReference>
<feature type="domain" description="Carrier" evidence="4">
    <location>
        <begin position="1509"/>
        <end position="1586"/>
    </location>
</feature>
<dbReference type="RefSeq" id="WP_261626448.1">
    <property type="nucleotide sequence ID" value="NZ_CAMAPC010000007.1"/>
</dbReference>
<dbReference type="Gene3D" id="2.30.38.10">
    <property type="entry name" value="Luciferase, Domain 3"/>
    <property type="match status" value="2"/>
</dbReference>
<dbReference type="InterPro" id="IPR036736">
    <property type="entry name" value="ACP-like_sf"/>
</dbReference>
<keyword evidence="3" id="KW-0597">Phosphoprotein</keyword>
<dbReference type="CDD" id="cd05930">
    <property type="entry name" value="A_NRPS"/>
    <property type="match status" value="2"/>
</dbReference>
<dbReference type="SUPFAM" id="SSF56801">
    <property type="entry name" value="Acetyl-CoA synthetase-like"/>
    <property type="match status" value="4"/>
</dbReference>
<evidence type="ECO:0000313" key="5">
    <source>
        <dbReference type="EMBL" id="CAH9058838.1"/>
    </source>
</evidence>
<keyword evidence="5" id="KW-0436">Ligase</keyword>
<dbReference type="Pfam" id="PF00501">
    <property type="entry name" value="AMP-binding"/>
    <property type="match status" value="4"/>
</dbReference>
<dbReference type="InterPro" id="IPR045851">
    <property type="entry name" value="AMP-bd_C_sf"/>
</dbReference>
<dbReference type="InterPro" id="IPR001242">
    <property type="entry name" value="Condensation_dom"/>
</dbReference>
<dbReference type="PROSITE" id="PS00012">
    <property type="entry name" value="PHOSPHOPANTETHEINE"/>
    <property type="match status" value="3"/>
</dbReference>
<evidence type="ECO:0000256" key="2">
    <source>
        <dbReference type="ARBA" id="ARBA00022450"/>
    </source>
</evidence>
<dbReference type="InterPro" id="IPR010071">
    <property type="entry name" value="AA_adenyl_dom"/>
</dbReference>
<dbReference type="Pfam" id="PF00550">
    <property type="entry name" value="PP-binding"/>
    <property type="match status" value="6"/>
</dbReference>
<feature type="domain" description="Carrier" evidence="4">
    <location>
        <begin position="3151"/>
        <end position="3228"/>
    </location>
</feature>
<dbReference type="Proteomes" id="UP001152467">
    <property type="component" value="Unassembled WGS sequence"/>
</dbReference>
<dbReference type="Pfam" id="PF00668">
    <property type="entry name" value="Condensation"/>
    <property type="match status" value="6"/>
</dbReference>
<gene>
    <name evidence="5" type="primary">dltA_7</name>
    <name evidence="5" type="ORF">PSECIP111854_02283</name>
</gene>
<dbReference type="InterPro" id="IPR042099">
    <property type="entry name" value="ANL_N_sf"/>
</dbReference>
<organism evidence="5 6">
    <name type="scientific">Pseudoalteromonas holothuriae</name>
    <dbReference type="NCBI Taxonomy" id="2963714"/>
    <lineage>
        <taxon>Bacteria</taxon>
        <taxon>Pseudomonadati</taxon>
        <taxon>Pseudomonadota</taxon>
        <taxon>Gammaproteobacteria</taxon>
        <taxon>Alteromonadales</taxon>
        <taxon>Pseudoalteromonadaceae</taxon>
        <taxon>Pseudoalteromonas</taxon>
    </lineage>
</organism>
<dbReference type="NCBIfam" id="NF003417">
    <property type="entry name" value="PRK04813.1"/>
    <property type="match status" value="4"/>
</dbReference>
<dbReference type="EC" id="6.2.1.54" evidence="5"/>
<dbReference type="InterPro" id="IPR023213">
    <property type="entry name" value="CAT-like_dom_sf"/>
</dbReference>
<dbReference type="PROSITE" id="PS50075">
    <property type="entry name" value="CARRIER"/>
    <property type="match status" value="6"/>
</dbReference>
<dbReference type="GO" id="GO:0009366">
    <property type="term" value="C:enterobactin synthetase complex"/>
    <property type="evidence" value="ECO:0007669"/>
    <property type="project" value="TreeGrafter"/>
</dbReference>
<dbReference type="PANTHER" id="PTHR45527:SF1">
    <property type="entry name" value="FATTY ACID SYNTHASE"/>
    <property type="match status" value="1"/>
</dbReference>
<feature type="domain" description="Carrier" evidence="4">
    <location>
        <begin position="5251"/>
        <end position="5328"/>
    </location>
</feature>
<dbReference type="FunFam" id="3.40.50.980:FF:000001">
    <property type="entry name" value="Non-ribosomal peptide synthetase"/>
    <property type="match status" value="1"/>
</dbReference>
<evidence type="ECO:0000259" key="4">
    <source>
        <dbReference type="PROSITE" id="PS50075"/>
    </source>
</evidence>
<dbReference type="SUPFAM" id="SSF47336">
    <property type="entry name" value="ACP-like"/>
    <property type="match status" value="6"/>
</dbReference>
<dbReference type="GO" id="GO:0009239">
    <property type="term" value="P:enterobactin biosynthetic process"/>
    <property type="evidence" value="ECO:0007669"/>
    <property type="project" value="TreeGrafter"/>
</dbReference>
<dbReference type="Gene3D" id="3.30.559.10">
    <property type="entry name" value="Chloramphenicol acetyltransferase-like domain"/>
    <property type="match status" value="6"/>
</dbReference>
<dbReference type="InterPro" id="IPR009081">
    <property type="entry name" value="PP-bd_ACP"/>
</dbReference>
<dbReference type="Gene3D" id="3.30.559.30">
    <property type="entry name" value="Nonribosomal peptide synthetase, condensation domain"/>
    <property type="match status" value="6"/>
</dbReference>
<sequence>MQKNIEQILGLTSVQKGMLIESIRSEGNSVYSAHLRLSLVGDLSQDALQHAIKQLVKTHQTLRSVFRWERIKEPVQVIVKNIDIPCSIFDLSTETQREQARQANEIVKSDRAAAFDIRQNCIRFSLIKLGANQYELLVCNHHIILDGWSNALLLESLFDFYYEALTGSSRKTTKLHTDLLEKYRKHELAALNNPNSVEYWNQVVADLPEENRLSIRGVNTGSVTGYTSQTCALNKQKIDELACLFKVTPSTILFGCWGLLLRGYNNSDDVCFGTAVSNRVNLPTELSAVITMGVQTVPLRLNISSTESLADYFAYVQTCVNGALSNQPVDLNKLMRANGICSESALFDTLFTVENYPLDEQVVLRNTGLELSKVDNWELNHYPMSATAQLFEQYKLEFNYDQSQFNDTLVTTLLSNFSFIVENLFGQPVRKLNEIGLLDKGSQHTLISQINPRYIEPSWNGSVIDHFELAAKKFADHIALEQDNELITYKMLDTYANQIAQQIVSSENYVSQQAVVIYLPNSITLIAAMLACWKANVVYVPVDAVSPPSRAEQIVQECDAKIVMSDRTLEVPSGVEFWPLSVVKQNLNKVLQAPQRNNAPQDLLYILFTSGSTGKPKGVMISHAACMSFCRTFAEVAKIQPQDKVLSLTGIAFDVYFGETLVPLLAGASIQLIDKQQTMQGEGVAGILNSQDYAMLQATPSRLSMILLQARTAQSQSKLQKLMLAGEALPTETARQAQAYFGEQCQIVNLYGPTEASVYATWQNYNPQQRVNIGHGMENVKAFVIDRNGQLQPPFVRGEIALAGQALADGYLNMAKKTAESFIAGTFLNEQKIYLTGDIARVIEDGEIDILGRKDDQIKLRGYRIELGEIEQSLQALAQVKAALVRVYNTAQGVQQLIAYVVTAEPEAVQIEQAVRSELALTLPDYMIPNVFFFLPHWPLNTSGKVDKKALPVPNQAEVTSQYVAPSTFLEHEVQVCFATVLGVAQEQVCITANFFEVGGHSLAAMKVAADISKRLDVDVSLQYVFEYSSVELLAQKIKELPNYQKGMVISVRNNSAEQQASFAQQRIWFIDRLMGTVQYNMPIAFDIKGHFNILAAEFALQQVIMQQPALRTTITEQGGKIVPVVRESAAFKIAEYGVASALSDSQIEQIITQQSAEPFNLSSDLMLRASYLKGEANHQVLVLVVHHIAFDGWSEALLMRAFTDFYNGFIQGEQLVGLPAGVQYADYAYWEQTTWTKSREYKAQLDYWQQQLVDLPDTHSLELDFERPNVKQNVGQAISTRLHQTQFKALCDYAQSHTMTPFMFFQGLFALYISVQSNSKKVAIGTVIANRTQSELHDIIGFFANTLILKNSSAQSSFKDYLHHIKEVNLKAQANQGAPFEQVIEQSNATRNPAYTPLFQILFLLEQPSTQSIELSDASLTSMTANTRISKFDLEVTLRLENEQAEIEWLYDCALFTQSRIERYANEFIALLNSVLDGSLVENWQSISQFEAADFMPAMIANKPQHVAPQNLLQQSLVDIWAKTLNLPAHDLGIEDNFFQLGGHSLLAIQLLSGIQDTLNMTLDMSTFYATPTIRSCAENLCATDDKSELVAVTRSDDEQYFSVSFAQQRLWFLHKMRPDSNEYSMSVGFKLYGEFNLEAAQHAMLDVINKHEILRTTYLQDKERLVQCIQHIQQYTFDFIDLTDVPVVEQCDVLTASQAQFFARRFDLSQDLMINSCFISVGQSQGVLLFNVHHIAADGHSIGIFLREFSEYYSAYAQGKQSQFVPLDLQYVDYANWQQNWIGSEQYNQQTRYWQDALENAPSVHRLPLSAERDSQNVSIAKSLQVVGSASLYDKLNEKAKELGVTPFMWCHAVFSLALIEVSKVDDIVIGTPVSGRKWTALNDQIGLFVNTLALRTTTKGCNTFAEYLNDVKGVNIDALSHQDLPFDRLLDLCQVSRSSLYTPLFQILFTMNDVPLSNLNLWGIDAEVTLPQEEAAKFDLSLDISANSQHMYWQWTYDATIFDQGTIEQLAQRTNMLLQQSLLKTDTELRLLVDNYEQLVAHQHTVPEDDEFIAANTAQACMLSNLWANLLGRSETEISIKHNFFALGGNSLQAVQFVSEVFKAYGKEISVAAFYDRPTIEHCLELLALQSHSHEALVITKSTVLPEPSFAQQRMWFLDQLTVQPLYNMASKFAVTGPFNIEVASAALHQLVQRHSVLRSQFMKTETGLQVHVLKSLVPVITEHNLMSLEPAEQQNQLELLERSNKSIHFELQSAPLFKCDFCRLTAQQGILLFNMHHIISDGLSVDIMFKEFVAHYERLLSAEIQALPPLKLQYSDFVQWQKQWISQARAAKQLTYWHTQLADAPAVHGITLDFPRPQVKSHQAHCHSVTLPLSTKNTLALVAERLGVTEFVFLHSVLSYVLARHSNSQEVLIGTPVAGRRHPDLMLLIGLFVNTVALRTNLSGCQTFSEYTAHVKAVNGAAQENQDIPFEQVVEHCKVPRSAHYTPVFQIMMTMRGESQSQQVGDIHFKQLDESEAVAKFDLSIDIALDERGITWNWLFDADLFAQKHVIQMSTHVLKVLEQVLATPEMAIAEIVMLSSEEIHQLTAWGNTPPMLSEQDSIQTRFNRQVLSSPDSLAVITDHMQLTYQQLDTLSDKLAGVICQAINGQHDTRLAEGTLVSLYQQRTIEFVISILAIVKAGGAYVPITVDTSAQRLNQLLQDCKCPVLLTQHDLQDKLDTLLLTYSEQRAVDILVVDLDELKAMPAGRVMDFDAQQSDLLYVNYTSGTTGLPKGVMIEQAGVIRLVDQPFLAMDQDTVTVQISSLAFDAATFEIWGALLNGGRCVLYTHPYMDLMLLNQVLIEHQVTHTFITAGLFRRWANELIDNQRSFALRVVLSGGDIVSPQSVYQVQSVIPKAQVFNCYGPTENTTFTTYYAVPALSQGSDKPLPIGVPLQGDSLYVMSGDLQLQPSGVVGELLVGGGLARGYLHQQALSNEKFVQVNGLSDNGERLYRTGDLVRFNNQGLLEFIGRDDQQLKIRGFRVELGEIAAGIEQFQQVSQVYVVAERPDAAEPRLVAYIVPKLAAQVEPALELDDADNGTIAQYKMNDFAKQWLDMLKHGIASALPSYMVPHDYVMLVELPITQNGKVDTKRLPCAQQAQSAVYLAKPQTDLERKVAQYWAQVLKIDVQNIGRDSNFFALGGHSLSMISLSALLQAHLHLEVSVSELYNHAELSSMASLLSSAQQQSWSAIPVISPEANGYEVSPAQQRLWFIDKLGQQKGAYNIPVAFDVSGELDLAAVTSALEIIFARHPVLRTVYREVEQGVRQHVIPMSDVHCQMQPVALDSPLDLQDTLAHLATLSFELASDLMLRAYYVTLSTGVDTPARGCLILNMHHIAVDGWSVALLTKEFSECYVLLSQGATKEQIFEQLPTTSISYGDYAHWINSSEQQSQIADQISYWQSQLADAPSVHGLPLKGYRPDIKKTQGARITSSITKALSAQLADFAQQNNMTIFMLMHAMVSLLLARHSGSSDVIVGTPTANRGHEQTKDLVGLFVNTLVLRVNTNTRSLQDFFRHVKAVNIAAQAHQGVPFEQLVDALDITRSQSLSPVFQIMLDMNTNEQADVTLPHIELTPCHDSVFPVQSKFDLHISVVQSQGQLNIHWVFDTALFDSTYIEQLDTHLHNLLVAVSSTTVDDITSLAMLSSAEVDYLLTELNQSGDISTPLCLHQLFESQVAKSPSAQSVHAGDITLTYAQLDQQATNLGAYLISQNVKAGDVVGICMRRSEKTIIAILAILKAGAAYVPLDPSYPKARIEYILSDVKPALLFVDQATEHSFDFANFNVANIEQIPEQLVSTELDVLYDVEQLAYIIYTSGSTGKPKGVMISHRNASAMLAWANDYFSCAEKSRVLASTSLNFDLSIFEIFLPLSSGGTCVVVDNILSLLEPQNAVLEVSLINTVPSGINALLQEHAVPASVIAVNLAGEPLQANTVNRLLDIFSVQRVVNLYGPSEDTTYSTYYSMTSQVASNPLIGKPISSTQAFVLDVNQQLVPFGCVGELYLSGEGVSLGYLNQPDLTAKNYLDNPYHPGSKMYKTGDLVKYTAQGELVYLGRLDDQVKVNGFRIELGEIEFHLLQLDWVKACLVKVEEDSTRTILVAYVEVSSEQALDCKQQVRAYLADCLPKHMVPNVIVTIDEWPLLPNGKIDKQHLPSWNIARVTVKPETKTELVISDIWQSLLSMQGEVLDAEQSFFSLGGNSLLAVKLNGLIQKQLGIDIGLAQLFELQSIQQQAQEVDRVLVSGKPTQDIVPLQHDVNRPLAPTQRRLWFLSQLSEQSTEYNMCTAYEYHTAIEPKLLKHAVEELIERHEPLQANYHMVDLQPMWYLNKKQNLIFNVVDLSGLSASECETQWRDMLASEFTHVFDLSKGPLVRVSLVKTGPQSGKLIFNVHHIGFDGWSMHIVERELQVLYGTQLNATPADLPALPVSYSDYVSWRNDFEQSDAYLQQVEYWLAHLADAAPLHSLPIQFERPQVKCNKASITRSVINTEQKAGLVALCSSLQVTQFMLTHALVSLLIARHSNNHDVLLLTPIANREQQAVADLVGFFTNTLILRSSTEFDGFAEFIAHIKACNIAAQRNQQVPFEYLVEQLNLPRSTAFTPLAQLMLNFIEASEPASSGTMSLQRIAQAESAKFDLEIRVENHASGWDIDWVYDEALFSSNYIDELSTDFSQLVDNLLTLQGDITGLALAQLSLYDGKTQAELKAGFEGPTQLLSHSTIHSFVEQTAIETPTQVALKSANGELLSYLELNQLANKISHSLLALGVNKADIIAMSLPRGVEQIALLLGILKAGATYLPIDMQLPQSRIRHILTCSAARFWVKECAQDISIADWSGRDITTSELINNINSHNPEILIEPKDPAYLLFTSGSSGLPKGVIQTHQTIVNLVETSGLTQPYLGLQFTPITFDVSIQELATAWHTGASLLLITEQQKQELVDIQALIELHQVRRLFVPPAVFDIIAQQYLEHKESITSLMEVIVAGEQLVLSDAIRVFLERNPHCQLWNHYGPTETHVVTTYSVHSRANCTPPIGRVLANTRAYVVGLHQQLLPIGSKGELWISGVSVALGYIGNEQQNAERFIVLDDGSHCYNTGDTVVFDGHDFTYFGRQDRQVQIRGFRVELADIESHLRQLTGVAQAHVMYMDVVGRKMLVAYIEHTHGLNNLDELTVLSKQHLPVYMHPDAWVEVSEWPLNINGKLNARALPAPDFAVEALVTPTTPTEQLLAQMWSDLLSQSSDHIGIDSNFFEIGGHSLLVVKLVAQVRVAFQVELNVRDIFANPSIREQAQMIDLSNAKQAALEAVAKSDNIIEMEI</sequence>
<dbReference type="CDD" id="cd19531">
    <property type="entry name" value="LCL_NRPS-like"/>
    <property type="match status" value="5"/>
</dbReference>
<keyword evidence="6" id="KW-1185">Reference proteome</keyword>
<dbReference type="FunFam" id="1.10.1200.10:FF:000005">
    <property type="entry name" value="Nonribosomal peptide synthetase 1"/>
    <property type="match status" value="1"/>
</dbReference>
<dbReference type="SMART" id="SM00823">
    <property type="entry name" value="PKS_PP"/>
    <property type="match status" value="6"/>
</dbReference>
<dbReference type="Gene3D" id="3.40.50.980">
    <property type="match status" value="4"/>
</dbReference>
<dbReference type="InterPro" id="IPR020845">
    <property type="entry name" value="AMP-binding_CS"/>
</dbReference>
<evidence type="ECO:0000313" key="6">
    <source>
        <dbReference type="Proteomes" id="UP001152467"/>
    </source>
</evidence>
<comment type="caution">
    <text evidence="5">The sequence shown here is derived from an EMBL/GenBank/DDBJ whole genome shotgun (WGS) entry which is preliminary data.</text>
</comment>
<dbReference type="InterPro" id="IPR006162">
    <property type="entry name" value="Ppantetheine_attach_site"/>
</dbReference>
<evidence type="ECO:0000256" key="3">
    <source>
        <dbReference type="ARBA" id="ARBA00022553"/>
    </source>
</evidence>
<comment type="cofactor">
    <cofactor evidence="1">
        <name>pantetheine 4'-phosphate</name>
        <dbReference type="ChEBI" id="CHEBI:47942"/>
    </cofactor>
</comment>
<keyword evidence="2" id="KW-0596">Phosphopantetheine</keyword>